<evidence type="ECO:0000256" key="1">
    <source>
        <dbReference type="SAM" id="MobiDB-lite"/>
    </source>
</evidence>
<accession>A0A067MRJ3</accession>
<dbReference type="PANTHER" id="PTHR23272:SF184">
    <property type="entry name" value="OS03G0311250 PROTEIN"/>
    <property type="match status" value="1"/>
</dbReference>
<evidence type="ECO:0000313" key="3">
    <source>
        <dbReference type="EMBL" id="KDQ18328.1"/>
    </source>
</evidence>
<keyword evidence="4" id="KW-1185">Reference proteome</keyword>
<protein>
    <recommendedName>
        <fullName evidence="2">HAT C-terminal dimerisation domain-containing protein</fullName>
    </recommendedName>
</protein>
<evidence type="ECO:0000313" key="4">
    <source>
        <dbReference type="Proteomes" id="UP000027195"/>
    </source>
</evidence>
<dbReference type="Pfam" id="PF05699">
    <property type="entry name" value="Dimer_Tnp_hAT"/>
    <property type="match status" value="1"/>
</dbReference>
<dbReference type="PANTHER" id="PTHR23272">
    <property type="entry name" value="BED FINGER-RELATED"/>
    <property type="match status" value="1"/>
</dbReference>
<dbReference type="AlphaFoldDB" id="A0A067MRJ3"/>
<dbReference type="InParanoid" id="A0A067MRJ3"/>
<dbReference type="GO" id="GO:0046983">
    <property type="term" value="F:protein dimerization activity"/>
    <property type="evidence" value="ECO:0007669"/>
    <property type="project" value="InterPro"/>
</dbReference>
<dbReference type="Proteomes" id="UP000027195">
    <property type="component" value="Unassembled WGS sequence"/>
</dbReference>
<evidence type="ECO:0000259" key="2">
    <source>
        <dbReference type="Pfam" id="PF05699"/>
    </source>
</evidence>
<dbReference type="SUPFAM" id="SSF53098">
    <property type="entry name" value="Ribonuclease H-like"/>
    <property type="match status" value="1"/>
</dbReference>
<organism evidence="3 4">
    <name type="scientific">Botryobasidium botryosum (strain FD-172 SS1)</name>
    <dbReference type="NCBI Taxonomy" id="930990"/>
    <lineage>
        <taxon>Eukaryota</taxon>
        <taxon>Fungi</taxon>
        <taxon>Dikarya</taxon>
        <taxon>Basidiomycota</taxon>
        <taxon>Agaricomycotina</taxon>
        <taxon>Agaricomycetes</taxon>
        <taxon>Cantharellales</taxon>
        <taxon>Botryobasidiaceae</taxon>
        <taxon>Botryobasidium</taxon>
    </lineage>
</organism>
<name>A0A067MRJ3_BOTB1</name>
<proteinExistence type="predicted"/>
<reference evidence="4" key="1">
    <citation type="journal article" date="2014" name="Proc. Natl. Acad. Sci. U.S.A.">
        <title>Extensive sampling of basidiomycete genomes demonstrates inadequacy of the white-rot/brown-rot paradigm for wood decay fungi.</title>
        <authorList>
            <person name="Riley R."/>
            <person name="Salamov A.A."/>
            <person name="Brown D.W."/>
            <person name="Nagy L.G."/>
            <person name="Floudas D."/>
            <person name="Held B.W."/>
            <person name="Levasseur A."/>
            <person name="Lombard V."/>
            <person name="Morin E."/>
            <person name="Otillar R."/>
            <person name="Lindquist E.A."/>
            <person name="Sun H."/>
            <person name="LaButti K.M."/>
            <person name="Schmutz J."/>
            <person name="Jabbour D."/>
            <person name="Luo H."/>
            <person name="Baker S.E."/>
            <person name="Pisabarro A.G."/>
            <person name="Walton J.D."/>
            <person name="Blanchette R.A."/>
            <person name="Henrissat B."/>
            <person name="Martin F."/>
            <person name="Cullen D."/>
            <person name="Hibbett D.S."/>
            <person name="Grigoriev I.V."/>
        </authorList>
    </citation>
    <scope>NUCLEOTIDE SEQUENCE [LARGE SCALE GENOMIC DNA]</scope>
    <source>
        <strain evidence="4">FD-172 SS1</strain>
    </source>
</reference>
<gene>
    <name evidence="3" type="ORF">BOTBODRAFT_103694</name>
</gene>
<dbReference type="InterPro" id="IPR012337">
    <property type="entry name" value="RNaseH-like_sf"/>
</dbReference>
<feature type="compositionally biased region" description="Acidic residues" evidence="1">
    <location>
        <begin position="244"/>
        <end position="261"/>
    </location>
</feature>
<dbReference type="EMBL" id="KL198021">
    <property type="protein sequence ID" value="KDQ18328.1"/>
    <property type="molecule type" value="Genomic_DNA"/>
</dbReference>
<feature type="domain" description="HAT C-terminal dimerisation" evidence="2">
    <location>
        <begin position="129"/>
        <end position="201"/>
    </location>
</feature>
<dbReference type="OrthoDB" id="1715602at2759"/>
<sequence length="267" mass="29647">VIPLIDALHDSLVNVAADASKYRAVRHAAQRGIAALNKYYSLTDESYLSQFALLLHPTFKTEYMQDQEWEQGWIERAVDLLRETWQTYAPTPSATTPSAPVASTPALYDFDRYRKQKRSAAVSTASDQLEAYLSEPVLNIEDPLAYWNEKRLIGACPELAQMALDYLTIPATSVDVEQAFSFGRQTVSLYRHSLSKSTIRASIVFGNRCKEGLVDDEELVTLLRNKASRAGRRGESGVSGGQGDGDEGDEGEDGDEMDLDAEWTVIE</sequence>
<dbReference type="InterPro" id="IPR008906">
    <property type="entry name" value="HATC_C_dom"/>
</dbReference>
<feature type="non-terminal residue" evidence="3">
    <location>
        <position position="1"/>
    </location>
</feature>
<feature type="region of interest" description="Disordered" evidence="1">
    <location>
        <begin position="228"/>
        <end position="267"/>
    </location>
</feature>
<dbReference type="HOGENOM" id="CLU_009123_4_3_1"/>